<protein>
    <submittedName>
        <fullName evidence="8">Molybdate ABC transporter substrate-binding protein</fullName>
    </submittedName>
</protein>
<evidence type="ECO:0000256" key="3">
    <source>
        <dbReference type="ARBA" id="ARBA00022723"/>
    </source>
</evidence>
<evidence type="ECO:0000313" key="8">
    <source>
        <dbReference type="EMBL" id="MBC3880609.1"/>
    </source>
</evidence>
<evidence type="ECO:0000256" key="1">
    <source>
        <dbReference type="ARBA" id="ARBA00009175"/>
    </source>
</evidence>
<feature type="signal peptide" evidence="7">
    <location>
        <begin position="1"/>
        <end position="24"/>
    </location>
</feature>
<feature type="binding site" evidence="6">
    <location>
        <position position="34"/>
    </location>
    <ligand>
        <name>molybdate</name>
        <dbReference type="ChEBI" id="CHEBI:36264"/>
    </ligand>
</feature>
<dbReference type="PANTHER" id="PTHR30632:SF0">
    <property type="entry name" value="SULFATE-BINDING PROTEIN"/>
    <property type="match status" value="1"/>
</dbReference>
<dbReference type="InterPro" id="IPR050682">
    <property type="entry name" value="ModA/WtpA"/>
</dbReference>
<dbReference type="Gene3D" id="3.40.190.10">
    <property type="entry name" value="Periplasmic binding protein-like II"/>
    <property type="match status" value="2"/>
</dbReference>
<dbReference type="GO" id="GO:0046872">
    <property type="term" value="F:metal ion binding"/>
    <property type="evidence" value="ECO:0007669"/>
    <property type="project" value="UniProtKB-KW"/>
</dbReference>
<dbReference type="PANTHER" id="PTHR30632">
    <property type="entry name" value="MOLYBDATE-BINDING PERIPLASMIC PROTEIN"/>
    <property type="match status" value="1"/>
</dbReference>
<keyword evidence="2 6" id="KW-0500">Molybdenum</keyword>
<dbReference type="NCBIfam" id="TIGR01256">
    <property type="entry name" value="modA"/>
    <property type="match status" value="1"/>
</dbReference>
<dbReference type="SUPFAM" id="SSF53850">
    <property type="entry name" value="Periplasmic binding protein-like II"/>
    <property type="match status" value="1"/>
</dbReference>
<evidence type="ECO:0000256" key="5">
    <source>
        <dbReference type="ARBA" id="ARBA00062515"/>
    </source>
</evidence>
<proteinExistence type="inferred from homology"/>
<organism evidence="8 9">
    <name type="scientific">Undibacterium nitidum</name>
    <dbReference type="NCBI Taxonomy" id="2762298"/>
    <lineage>
        <taxon>Bacteria</taxon>
        <taxon>Pseudomonadati</taxon>
        <taxon>Pseudomonadota</taxon>
        <taxon>Betaproteobacteria</taxon>
        <taxon>Burkholderiales</taxon>
        <taxon>Oxalobacteraceae</taxon>
        <taxon>Undibacterium</taxon>
    </lineage>
</organism>
<evidence type="ECO:0000256" key="4">
    <source>
        <dbReference type="ARBA" id="ARBA00022729"/>
    </source>
</evidence>
<dbReference type="RefSeq" id="WP_186915729.1">
    <property type="nucleotide sequence ID" value="NZ_JACOFZ010000001.1"/>
</dbReference>
<feature type="binding site" evidence="6">
    <location>
        <position position="171"/>
    </location>
    <ligand>
        <name>molybdate</name>
        <dbReference type="ChEBI" id="CHEBI:36264"/>
    </ligand>
</feature>
<dbReference type="GO" id="GO:0030973">
    <property type="term" value="F:molybdate ion binding"/>
    <property type="evidence" value="ECO:0007669"/>
    <property type="project" value="TreeGrafter"/>
</dbReference>
<comment type="subunit">
    <text evidence="5">The complex is composed of two ATP-binding proteins (ModC), two transmembrane proteins (ModB) and a solute-binding protein (ModA).</text>
</comment>
<evidence type="ECO:0000256" key="7">
    <source>
        <dbReference type="SAM" id="SignalP"/>
    </source>
</evidence>
<name>A0A923HJL7_9BURK</name>
<gene>
    <name evidence="8" type="primary">modA</name>
    <name evidence="8" type="ORF">H8K36_04435</name>
</gene>
<comment type="caution">
    <text evidence="8">The sequence shown here is derived from an EMBL/GenBank/DDBJ whole genome shotgun (WGS) entry which is preliminary data.</text>
</comment>
<accession>A0A923HJL7</accession>
<dbReference type="Pfam" id="PF13531">
    <property type="entry name" value="SBP_bac_11"/>
    <property type="match status" value="1"/>
</dbReference>
<keyword evidence="3 6" id="KW-0479">Metal-binding</keyword>
<comment type="similarity">
    <text evidence="1">Belongs to the bacterial solute-binding protein ModA family.</text>
</comment>
<keyword evidence="9" id="KW-1185">Reference proteome</keyword>
<dbReference type="FunFam" id="3.40.190.10:FF:000035">
    <property type="entry name" value="Molybdate ABC transporter substrate-binding protein"/>
    <property type="match status" value="1"/>
</dbReference>
<dbReference type="InterPro" id="IPR005950">
    <property type="entry name" value="ModA"/>
</dbReference>
<evidence type="ECO:0000256" key="6">
    <source>
        <dbReference type="PIRSR" id="PIRSR004846-1"/>
    </source>
</evidence>
<dbReference type="GO" id="GO:0015689">
    <property type="term" value="P:molybdate ion transport"/>
    <property type="evidence" value="ECO:0007669"/>
    <property type="project" value="InterPro"/>
</dbReference>
<keyword evidence="4 7" id="KW-0732">Signal</keyword>
<evidence type="ECO:0000256" key="2">
    <source>
        <dbReference type="ARBA" id="ARBA00022505"/>
    </source>
</evidence>
<feature type="binding site" evidence="6">
    <location>
        <position position="189"/>
    </location>
    <ligand>
        <name>molybdate</name>
        <dbReference type="ChEBI" id="CHEBI:36264"/>
    </ligand>
</feature>
<dbReference type="PIRSF" id="PIRSF004846">
    <property type="entry name" value="ModA"/>
    <property type="match status" value="1"/>
</dbReference>
<dbReference type="AlphaFoldDB" id="A0A923HJL7"/>
<dbReference type="GO" id="GO:1901359">
    <property type="term" value="F:tungstate binding"/>
    <property type="evidence" value="ECO:0007669"/>
    <property type="project" value="UniProtKB-ARBA"/>
</dbReference>
<feature type="binding site" evidence="6">
    <location>
        <position position="62"/>
    </location>
    <ligand>
        <name>molybdate</name>
        <dbReference type="ChEBI" id="CHEBI:36264"/>
    </ligand>
</feature>
<dbReference type="EMBL" id="JACOFZ010000001">
    <property type="protein sequence ID" value="MBC3880609.1"/>
    <property type="molecule type" value="Genomic_DNA"/>
</dbReference>
<feature type="chain" id="PRO_5037917864" evidence="7">
    <location>
        <begin position="25"/>
        <end position="252"/>
    </location>
</feature>
<evidence type="ECO:0000313" key="9">
    <source>
        <dbReference type="Proteomes" id="UP000627446"/>
    </source>
</evidence>
<dbReference type="Proteomes" id="UP000627446">
    <property type="component" value="Unassembled WGS sequence"/>
</dbReference>
<reference evidence="8" key="1">
    <citation type="submission" date="2020-08" db="EMBL/GenBank/DDBJ databases">
        <title>Novel species isolated from subtropical streams in China.</title>
        <authorList>
            <person name="Lu H."/>
        </authorList>
    </citation>
    <scope>NUCLEOTIDE SEQUENCE</scope>
    <source>
        <strain evidence="8">LX22W</strain>
    </source>
</reference>
<sequence length="252" mass="27384">MLTTLLRPFISLALLFSMATSAFAGELNVSAASSLTNAFKDIAQSYQHQYPGTKLQLNFAASGALLQQLVKGAPVDVLATADQDTMDAAEKQDLILIKERKDFVRNSLVLIQPMNATIKIARLEDLQQGAVKRIAIGNPASVPVGRYAQLALQAARVLPSIEGKLINTVNVRQALDYVARDEVEAGFVYASDAALMLDKVKVAAQIKIDKTITYPVAVTKDSNNQIEAKRFAQFLASPTAQAIFRKYGFKPL</sequence>